<dbReference type="EMBL" id="WOSW01000047">
    <property type="protein sequence ID" value="NHO33980.1"/>
    <property type="molecule type" value="Genomic_DNA"/>
</dbReference>
<sequence>MLYRSRYRAGIPWRDLPARVGDRKNVHRRLRRWCESGVTERISGIWPPVTTTNI</sequence>
<gene>
    <name evidence="2" type="ORF">GOB84_15810</name>
</gene>
<dbReference type="Proteomes" id="UP000615326">
    <property type="component" value="Unassembled WGS sequence"/>
</dbReference>
<proteinExistence type="predicted"/>
<protein>
    <submittedName>
        <fullName evidence="2">Transposase</fullName>
    </submittedName>
</protein>
<evidence type="ECO:0000313" key="3">
    <source>
        <dbReference type="Proteomes" id="UP000615326"/>
    </source>
</evidence>
<feature type="domain" description="Insertion element IS402-like" evidence="1">
    <location>
        <begin position="6"/>
        <end position="42"/>
    </location>
</feature>
<dbReference type="InterPro" id="IPR025161">
    <property type="entry name" value="IS402-like_dom"/>
</dbReference>
<keyword evidence="3" id="KW-1185">Reference proteome</keyword>
<evidence type="ECO:0000313" key="2">
    <source>
        <dbReference type="EMBL" id="NHO33980.1"/>
    </source>
</evidence>
<comment type="caution">
    <text evidence="2">The sequence shown here is derived from an EMBL/GenBank/DDBJ whole genome shotgun (WGS) entry which is preliminary data.</text>
</comment>
<evidence type="ECO:0000259" key="1">
    <source>
        <dbReference type="Pfam" id="PF13340"/>
    </source>
</evidence>
<organism evidence="2 3">
    <name type="scientific">Acetobacter fallax</name>
    <dbReference type="NCBI Taxonomy" id="1737473"/>
    <lineage>
        <taxon>Bacteria</taxon>
        <taxon>Pseudomonadati</taxon>
        <taxon>Pseudomonadota</taxon>
        <taxon>Alphaproteobacteria</taxon>
        <taxon>Acetobacterales</taxon>
        <taxon>Acetobacteraceae</taxon>
        <taxon>Acetobacter</taxon>
    </lineage>
</organism>
<accession>A0ABX0KDA4</accession>
<reference evidence="2 3" key="1">
    <citation type="journal article" date="2020" name="Int. J. Syst. Evol. Microbiol.">
        <title>Novel acetic acid bacteria from cider fermentations: Acetobacter conturbans sp. nov. and Acetobacter fallax sp. nov.</title>
        <authorList>
            <person name="Sombolestani A.S."/>
            <person name="Cleenwerck I."/>
            <person name="Cnockaert M."/>
            <person name="Borremans W."/>
            <person name="Wieme A.D."/>
            <person name="De Vuyst L."/>
            <person name="Vandamme P."/>
        </authorList>
    </citation>
    <scope>NUCLEOTIDE SEQUENCE [LARGE SCALE GENOMIC DNA]</scope>
    <source>
        <strain evidence="2 3">LMG 1637</strain>
    </source>
</reference>
<name>A0ABX0KDA4_9PROT</name>
<dbReference type="Pfam" id="PF13340">
    <property type="entry name" value="DUF4096"/>
    <property type="match status" value="1"/>
</dbReference>